<reference evidence="1 2" key="1">
    <citation type="journal article" date="2016" name="Nat. Commun.">
        <title>Thousands of microbial genomes shed light on interconnected biogeochemical processes in an aquifer system.</title>
        <authorList>
            <person name="Anantharaman K."/>
            <person name="Brown C.T."/>
            <person name="Hug L.A."/>
            <person name="Sharon I."/>
            <person name="Castelle C.J."/>
            <person name="Probst A.J."/>
            <person name="Thomas B.C."/>
            <person name="Singh A."/>
            <person name="Wilkins M.J."/>
            <person name="Karaoz U."/>
            <person name="Brodie E.L."/>
            <person name="Williams K.H."/>
            <person name="Hubbard S.S."/>
            <person name="Banfield J.F."/>
        </authorList>
    </citation>
    <scope>NUCLEOTIDE SEQUENCE [LARGE SCALE GENOMIC DNA]</scope>
    <source>
        <strain evidence="2">RIFCSPLOWO2_12_FULL_64_10</strain>
    </source>
</reference>
<comment type="caution">
    <text evidence="1">The sequence shown here is derived from an EMBL/GenBank/DDBJ whole genome shotgun (WGS) entry which is preliminary data.</text>
</comment>
<evidence type="ECO:0000313" key="1">
    <source>
        <dbReference type="EMBL" id="OGG54938.1"/>
    </source>
</evidence>
<protein>
    <submittedName>
        <fullName evidence="1">Uncharacterized protein</fullName>
    </submittedName>
</protein>
<dbReference type="AlphaFoldDB" id="A0A1F6D0J3"/>
<dbReference type="EMBL" id="MFKF01000091">
    <property type="protein sequence ID" value="OGG54938.1"/>
    <property type="molecule type" value="Genomic_DNA"/>
</dbReference>
<dbReference type="Proteomes" id="UP000178606">
    <property type="component" value="Unassembled WGS sequence"/>
</dbReference>
<dbReference type="Gene3D" id="3.60.21.10">
    <property type="match status" value="1"/>
</dbReference>
<name>A0A1F6D0J3_HANXR</name>
<dbReference type="InterPro" id="IPR029052">
    <property type="entry name" value="Metallo-depent_PP-like"/>
</dbReference>
<evidence type="ECO:0000313" key="2">
    <source>
        <dbReference type="Proteomes" id="UP000178606"/>
    </source>
</evidence>
<gene>
    <name evidence="1" type="ORF">A3F84_06900</name>
</gene>
<accession>A0A1F6D0J3</accession>
<proteinExistence type="predicted"/>
<organism evidence="1 2">
    <name type="scientific">Handelsmanbacteria sp. (strain RIFCSPLOWO2_12_FULL_64_10)</name>
    <dbReference type="NCBI Taxonomy" id="1817868"/>
    <lineage>
        <taxon>Bacteria</taxon>
        <taxon>Candidatus Handelsmaniibacteriota</taxon>
    </lineage>
</organism>
<sequence>MGWALILTASYSPAFGQGLPGVATIRDLDRRAGLHFAIMSDNKGDSPLSSVECARMAAWVEEGRTAFVIGMGDHLKHGWENSFIPWIQGDRWWRTHFYPNVADGENEHYSPTHRQSDYGGGAPILRLADLHAHAKTVVRENGCEYYAKIRHKGYTVHLLQMHFSDSPKEPEIAFPEESRAWMTQTLAGIEKGEKDLIVVGAHSIKGYWDDELNPEQRRTLLHKADLVLSGTTHNFRVWVPEGFEDGSAVCINTGAVNYPGYMSAEGYVEVHVMEPGGEIVGQYVDLTQTERRLQRGRFAWVKPRGDRMRLADLRPLEKGEDMAEVVGTLKDSVSARDLSRELSALLKAKTGADAAQVGARTGLPAGPVTREAAWRVFLKNRNLMVVRVPRAQADSVTARLRLGPVALKGDFIRVAVPHPTVSEVLAWAGLTHRAVEPQGIRDYGLREVDLLVAWLNGR</sequence>
<dbReference type="SUPFAM" id="SSF56300">
    <property type="entry name" value="Metallo-dependent phosphatases"/>
    <property type="match status" value="1"/>
</dbReference>